<dbReference type="Gene3D" id="1.20.1070.10">
    <property type="entry name" value="Rhodopsin 7-helix transmembrane proteins"/>
    <property type="match status" value="1"/>
</dbReference>
<dbReference type="PANTHER" id="PTHR22943:SF248">
    <property type="entry name" value="SEVEN TM RECEPTOR"/>
    <property type="match status" value="1"/>
</dbReference>
<reference evidence="3" key="1">
    <citation type="submission" date="2020-12" db="UniProtKB">
        <authorList>
            <consortium name="WormBaseParasite"/>
        </authorList>
    </citation>
    <scope>IDENTIFICATION</scope>
    <source>
        <strain evidence="3">MHco3</strain>
    </source>
</reference>
<dbReference type="OMA" id="IQWKSCL"/>
<dbReference type="Proteomes" id="UP000025227">
    <property type="component" value="Unplaced"/>
</dbReference>
<feature type="transmembrane region" description="Helical" evidence="1">
    <location>
        <begin position="193"/>
        <end position="215"/>
    </location>
</feature>
<sequence>MMATDLDDSLPITVIIISIFSLLTNAVLLIVYIRCPLTKMNSYRYFFLLTVIEDTLYSIGIALDIPRVISERFTLIFIATGIVRQQPFSNILHVAYCMTFFIAVVTITNSFIYRYMLLCRTTLFHKCSTMKTMVLGLLVNSLIILNILLVFYISFWNDEGFSGFVAKNIDIPGINVREAAFLGFSLKYGMDTFHFSLVVELILLLIVICLINVYCAKKIRDFLRNAKQSNNFLSLQRQIFVLLLIQAACPVVFLVIPYCFAMFLPFTGIGSTPLITNILSISIALFPVFNPIVVIVFVKEYRSFILDVMRLRKPSERTVKLFFRSTTRALDTN</sequence>
<proteinExistence type="predicted"/>
<dbReference type="Pfam" id="PF10326">
    <property type="entry name" value="7TM_GPCR_Str"/>
    <property type="match status" value="1"/>
</dbReference>
<feature type="transmembrane region" description="Helical" evidence="1">
    <location>
        <begin position="91"/>
        <end position="113"/>
    </location>
</feature>
<dbReference type="SUPFAM" id="SSF81321">
    <property type="entry name" value="Family A G protein-coupled receptor-like"/>
    <property type="match status" value="1"/>
</dbReference>
<dbReference type="WBParaSite" id="HCON_00099976-00001">
    <property type="protein sequence ID" value="HCON_00099976-00001"/>
    <property type="gene ID" value="HCON_00099976"/>
</dbReference>
<name>A0A7I4YH79_HAECO</name>
<dbReference type="AlphaFoldDB" id="A0A7I4YH79"/>
<dbReference type="InterPro" id="IPR019428">
    <property type="entry name" value="7TM_GPCR_serpentine_rcpt_Str"/>
</dbReference>
<keyword evidence="1" id="KW-0472">Membrane</keyword>
<keyword evidence="1" id="KW-1133">Transmembrane helix</keyword>
<organism evidence="2 3">
    <name type="scientific">Haemonchus contortus</name>
    <name type="common">Barber pole worm</name>
    <dbReference type="NCBI Taxonomy" id="6289"/>
    <lineage>
        <taxon>Eukaryota</taxon>
        <taxon>Metazoa</taxon>
        <taxon>Ecdysozoa</taxon>
        <taxon>Nematoda</taxon>
        <taxon>Chromadorea</taxon>
        <taxon>Rhabditida</taxon>
        <taxon>Rhabditina</taxon>
        <taxon>Rhabditomorpha</taxon>
        <taxon>Strongyloidea</taxon>
        <taxon>Trichostrongylidae</taxon>
        <taxon>Haemonchus</taxon>
    </lineage>
</organism>
<keyword evidence="2" id="KW-1185">Reference proteome</keyword>
<protein>
    <submittedName>
        <fullName evidence="3">G protein-coupled receptor</fullName>
    </submittedName>
</protein>
<accession>A0A7I4YH79</accession>
<feature type="transmembrane region" description="Helical" evidence="1">
    <location>
        <begin position="239"/>
        <end position="266"/>
    </location>
</feature>
<feature type="transmembrane region" description="Helical" evidence="1">
    <location>
        <begin position="134"/>
        <end position="155"/>
    </location>
</feature>
<evidence type="ECO:0000256" key="1">
    <source>
        <dbReference type="SAM" id="Phobius"/>
    </source>
</evidence>
<evidence type="ECO:0000313" key="2">
    <source>
        <dbReference type="Proteomes" id="UP000025227"/>
    </source>
</evidence>
<feature type="transmembrane region" description="Helical" evidence="1">
    <location>
        <begin position="12"/>
        <end position="33"/>
    </location>
</feature>
<evidence type="ECO:0000313" key="3">
    <source>
        <dbReference type="WBParaSite" id="HCON_00099976-00001"/>
    </source>
</evidence>
<feature type="transmembrane region" description="Helical" evidence="1">
    <location>
        <begin position="45"/>
        <end position="63"/>
    </location>
</feature>
<dbReference type="PANTHER" id="PTHR22943">
    <property type="entry name" value="7-TRANSMEMBRANE DOMAIN RECEPTOR C.ELEGANS"/>
    <property type="match status" value="1"/>
</dbReference>
<feature type="transmembrane region" description="Helical" evidence="1">
    <location>
        <begin position="278"/>
        <end position="298"/>
    </location>
</feature>
<keyword evidence="1" id="KW-0812">Transmembrane</keyword>